<dbReference type="EMBL" id="FJUX01000027">
    <property type="protein sequence ID" value="CZS96624.1"/>
    <property type="molecule type" value="Genomic_DNA"/>
</dbReference>
<protein>
    <submittedName>
        <fullName evidence="2">Uncharacterized protein</fullName>
    </submittedName>
</protein>
<evidence type="ECO:0000256" key="1">
    <source>
        <dbReference type="SAM" id="MobiDB-lite"/>
    </source>
</evidence>
<reference evidence="3" key="1">
    <citation type="submission" date="2016-03" db="EMBL/GenBank/DDBJ databases">
        <authorList>
            <person name="Guldener U."/>
        </authorList>
    </citation>
    <scope>NUCLEOTIDE SEQUENCE [LARGE SCALE GENOMIC DNA]</scope>
    <source>
        <strain evidence="3">04CH-RAC-A.6.1</strain>
    </source>
</reference>
<proteinExistence type="predicted"/>
<feature type="compositionally biased region" description="Basic residues" evidence="1">
    <location>
        <begin position="7"/>
        <end position="16"/>
    </location>
</feature>
<keyword evidence="3" id="KW-1185">Reference proteome</keyword>
<evidence type="ECO:0000313" key="3">
    <source>
        <dbReference type="Proteomes" id="UP000178912"/>
    </source>
</evidence>
<feature type="region of interest" description="Disordered" evidence="1">
    <location>
        <begin position="1"/>
        <end position="23"/>
    </location>
</feature>
<dbReference type="OrthoDB" id="3540443at2759"/>
<dbReference type="AlphaFoldDB" id="A0A1E1KIK3"/>
<dbReference type="Proteomes" id="UP000178912">
    <property type="component" value="Unassembled WGS sequence"/>
</dbReference>
<sequence>MPPTSSTRHKRARRYRHNDDQVSSQLPVDLPFPYLKPFDLFSPKLQKLKDSLRAARKNMHDLEIQDADTRHQLAEDLDSLFPGSELSLHQHNELAMSHHQWYRDLRNIYRQRIRKLEIDIAKESNYANWRKWSSAEFLLRWQSGNMNYSIFKSPEATSLVRTAFELEVGLELPEEKVIALVSAQVAAGWYSTPLESVDWLPRKTTRDYVDRDWPGDDESTSSVYVSGHSLRNTFIPENKQIQCVDKATTLREKSPSAWKRRLTRAARDEQAERTVYKTEHPGWQRFDPTPSYDQIPRSNHPWAEKYPLKEYSDGEIEDIIQKANSPEKPMKWVNMIAGRTSTRMVIADEYVE</sequence>
<evidence type="ECO:0000313" key="2">
    <source>
        <dbReference type="EMBL" id="CZS96624.1"/>
    </source>
</evidence>
<accession>A0A1E1KIK3</accession>
<name>A0A1E1KIK3_9HELO</name>
<gene>
    <name evidence="2" type="ORF">RAG0_05881</name>
</gene>
<organism evidence="2 3">
    <name type="scientific">Rhynchosporium agropyri</name>
    <dbReference type="NCBI Taxonomy" id="914238"/>
    <lineage>
        <taxon>Eukaryota</taxon>
        <taxon>Fungi</taxon>
        <taxon>Dikarya</taxon>
        <taxon>Ascomycota</taxon>
        <taxon>Pezizomycotina</taxon>
        <taxon>Leotiomycetes</taxon>
        <taxon>Helotiales</taxon>
        <taxon>Ploettnerulaceae</taxon>
        <taxon>Rhynchosporium</taxon>
    </lineage>
</organism>